<sequence>MGTRKLFTSESVSMGHPDKMADQISDAILDALLAQDKYSRVACESLLTTGLVFISGEITTKAKIDYTEIVRETVREIGYTDAAMGFDCNTCAVISSLHAQSPDIAMGVNEGDGLHKEQGAGDQGIMFGYACKETDEFMPLPISLAHKLVERLAEVRQQGTVSYLRPDSKSQVTVEYEDNKPVRVHTVVISTQHAEEVSYEQLRHDMIELVVKKVIPAELLDSKTVYHVNPTGRFVIGGPHG</sequence>
<evidence type="ECO:0000256" key="9">
    <source>
        <dbReference type="ARBA" id="ARBA00022840"/>
    </source>
</evidence>
<dbReference type="PROSITE" id="PS00376">
    <property type="entry name" value="ADOMET_SYNTHASE_1"/>
    <property type="match status" value="1"/>
</dbReference>
<dbReference type="Proteomes" id="UP000266426">
    <property type="component" value="Unassembled WGS sequence"/>
</dbReference>
<reference evidence="15 16" key="1">
    <citation type="journal article" date="2017" name="ISME J.">
        <title>Energy and carbon metabolisms in a deep terrestrial subsurface fluid microbial community.</title>
        <authorList>
            <person name="Momper L."/>
            <person name="Jungbluth S.P."/>
            <person name="Lee M.D."/>
            <person name="Amend J.P."/>
        </authorList>
    </citation>
    <scope>NUCLEOTIDE SEQUENCE [LARGE SCALE GENOMIC DNA]</scope>
    <source>
        <strain evidence="15">SURF_26</strain>
    </source>
</reference>
<keyword evidence="9" id="KW-0067">ATP-binding</keyword>
<feature type="domain" description="S-adenosylmethionine synthetase N-terminal" evidence="13">
    <location>
        <begin position="5"/>
        <end position="102"/>
    </location>
</feature>
<dbReference type="AlphaFoldDB" id="A0A3A4R941"/>
<dbReference type="GO" id="GO:0004478">
    <property type="term" value="F:methionine adenosyltransferase activity"/>
    <property type="evidence" value="ECO:0007669"/>
    <property type="project" value="UniProtKB-UniRule"/>
</dbReference>
<keyword evidence="6 15" id="KW-0808">Transferase</keyword>
<evidence type="ECO:0000256" key="1">
    <source>
        <dbReference type="ARBA" id="ARBA00001946"/>
    </source>
</evidence>
<keyword evidence="5" id="KW-0554">One-carbon metabolism</keyword>
<comment type="cofactor">
    <cofactor evidence="1">
        <name>Mg(2+)</name>
        <dbReference type="ChEBI" id="CHEBI:18420"/>
    </cofactor>
</comment>
<dbReference type="GO" id="GO:0006730">
    <property type="term" value="P:one-carbon metabolic process"/>
    <property type="evidence" value="ECO:0007669"/>
    <property type="project" value="UniProtKB-KW"/>
</dbReference>
<dbReference type="SUPFAM" id="SSF55973">
    <property type="entry name" value="S-adenosylmethionine synthetase"/>
    <property type="match status" value="2"/>
</dbReference>
<dbReference type="InterPro" id="IPR022628">
    <property type="entry name" value="S-AdoMet_synt_N"/>
</dbReference>
<dbReference type="GO" id="GO:0046872">
    <property type="term" value="F:metal ion binding"/>
    <property type="evidence" value="ECO:0007669"/>
    <property type="project" value="UniProtKB-KW"/>
</dbReference>
<evidence type="ECO:0000256" key="4">
    <source>
        <dbReference type="ARBA" id="ARBA00012828"/>
    </source>
</evidence>
<evidence type="ECO:0000256" key="2">
    <source>
        <dbReference type="ARBA" id="ARBA00001958"/>
    </source>
</evidence>
<comment type="caution">
    <text evidence="15">The sequence shown here is derived from an EMBL/GenBank/DDBJ whole genome shotgun (WGS) entry which is preliminary data.</text>
</comment>
<accession>A0A3A4R941</accession>
<feature type="domain" description="S-adenosylmethionine synthetase central" evidence="14">
    <location>
        <begin position="117"/>
        <end position="234"/>
    </location>
</feature>
<name>A0A3A4R941_9BACT</name>
<gene>
    <name evidence="15" type="primary">metK</name>
    <name evidence="15" type="ORF">C4541_09080</name>
</gene>
<dbReference type="InterPro" id="IPR022629">
    <property type="entry name" value="S-AdoMet_synt_central"/>
</dbReference>
<dbReference type="InterPro" id="IPR022636">
    <property type="entry name" value="S-AdoMet_synthetase_sfam"/>
</dbReference>
<evidence type="ECO:0000256" key="8">
    <source>
        <dbReference type="ARBA" id="ARBA00022741"/>
    </source>
</evidence>
<proteinExistence type="predicted"/>
<evidence type="ECO:0000256" key="5">
    <source>
        <dbReference type="ARBA" id="ARBA00022563"/>
    </source>
</evidence>
<evidence type="ECO:0000256" key="3">
    <source>
        <dbReference type="ARBA" id="ARBA00005224"/>
    </source>
</evidence>
<dbReference type="GO" id="GO:0005524">
    <property type="term" value="F:ATP binding"/>
    <property type="evidence" value="ECO:0007669"/>
    <property type="project" value="UniProtKB-KW"/>
</dbReference>
<keyword evidence="8" id="KW-0547">Nucleotide-binding</keyword>
<dbReference type="PANTHER" id="PTHR11964">
    <property type="entry name" value="S-ADENOSYLMETHIONINE SYNTHETASE"/>
    <property type="match status" value="1"/>
</dbReference>
<evidence type="ECO:0000256" key="7">
    <source>
        <dbReference type="ARBA" id="ARBA00022723"/>
    </source>
</evidence>
<evidence type="ECO:0000313" key="15">
    <source>
        <dbReference type="EMBL" id="RJP58021.1"/>
    </source>
</evidence>
<dbReference type="FunFam" id="3.30.300.10:FF:000003">
    <property type="entry name" value="S-adenosylmethionine synthase"/>
    <property type="match status" value="1"/>
</dbReference>
<dbReference type="Pfam" id="PF00438">
    <property type="entry name" value="S-AdoMet_synt_N"/>
    <property type="match status" value="1"/>
</dbReference>
<evidence type="ECO:0000256" key="12">
    <source>
        <dbReference type="NCBIfam" id="TIGR01034"/>
    </source>
</evidence>
<keyword evidence="10" id="KW-0460">Magnesium</keyword>
<organism evidence="15 16">
    <name type="scientific">Candidatus Auribacter fodinae</name>
    <dbReference type="NCBI Taxonomy" id="2093366"/>
    <lineage>
        <taxon>Bacteria</taxon>
        <taxon>Pseudomonadati</taxon>
        <taxon>Candidatus Auribacterota</taxon>
        <taxon>Candidatus Auribacteria</taxon>
        <taxon>Candidatus Auribacterales</taxon>
        <taxon>Candidatus Auribacteraceae</taxon>
        <taxon>Candidatus Auribacter</taxon>
    </lineage>
</organism>
<dbReference type="NCBIfam" id="TIGR01034">
    <property type="entry name" value="metK"/>
    <property type="match status" value="1"/>
</dbReference>
<comment type="cofactor">
    <cofactor evidence="2">
        <name>K(+)</name>
        <dbReference type="ChEBI" id="CHEBI:29103"/>
    </cofactor>
</comment>
<protein>
    <recommendedName>
        <fullName evidence="4 12">Methionine adenosyltransferase</fullName>
        <ecNumber evidence="4 12">2.5.1.6</ecNumber>
    </recommendedName>
</protein>
<evidence type="ECO:0000259" key="13">
    <source>
        <dbReference type="Pfam" id="PF00438"/>
    </source>
</evidence>
<dbReference type="EMBL" id="QZJZ01000072">
    <property type="protein sequence ID" value="RJP58021.1"/>
    <property type="molecule type" value="Genomic_DNA"/>
</dbReference>
<keyword evidence="11" id="KW-0630">Potassium</keyword>
<dbReference type="Gene3D" id="3.30.300.10">
    <property type="match status" value="3"/>
</dbReference>
<comment type="pathway">
    <text evidence="3">Amino-acid biosynthesis; S-adenosyl-L-methionine biosynthesis; S-adenosyl-L-methionine from L-methionine: step 1/1.</text>
</comment>
<keyword evidence="7" id="KW-0479">Metal-binding</keyword>
<evidence type="ECO:0000259" key="14">
    <source>
        <dbReference type="Pfam" id="PF02772"/>
    </source>
</evidence>
<dbReference type="CDD" id="cd18079">
    <property type="entry name" value="S-AdoMet_synt"/>
    <property type="match status" value="1"/>
</dbReference>
<dbReference type="Pfam" id="PF02772">
    <property type="entry name" value="S-AdoMet_synt_M"/>
    <property type="match status" value="1"/>
</dbReference>
<feature type="non-terminal residue" evidence="15">
    <location>
        <position position="241"/>
    </location>
</feature>
<evidence type="ECO:0000313" key="16">
    <source>
        <dbReference type="Proteomes" id="UP000266426"/>
    </source>
</evidence>
<dbReference type="GO" id="GO:0006556">
    <property type="term" value="P:S-adenosylmethionine biosynthetic process"/>
    <property type="evidence" value="ECO:0007669"/>
    <property type="project" value="UniProtKB-UniRule"/>
</dbReference>
<evidence type="ECO:0000256" key="6">
    <source>
        <dbReference type="ARBA" id="ARBA00022679"/>
    </source>
</evidence>
<evidence type="ECO:0000256" key="11">
    <source>
        <dbReference type="ARBA" id="ARBA00022958"/>
    </source>
</evidence>
<dbReference type="InterPro" id="IPR002133">
    <property type="entry name" value="S-AdoMet_synthetase"/>
</dbReference>
<dbReference type="EC" id="2.5.1.6" evidence="4 12"/>
<dbReference type="InterPro" id="IPR022631">
    <property type="entry name" value="ADOMET_SYNTHASE_CS"/>
</dbReference>
<evidence type="ECO:0000256" key="10">
    <source>
        <dbReference type="ARBA" id="ARBA00022842"/>
    </source>
</evidence>